<name>A0A511UWW1_9BACI</name>
<organism evidence="2 3">
    <name type="scientific">Cerasibacillus quisquiliarum</name>
    <dbReference type="NCBI Taxonomy" id="227865"/>
    <lineage>
        <taxon>Bacteria</taxon>
        <taxon>Bacillati</taxon>
        <taxon>Bacillota</taxon>
        <taxon>Bacilli</taxon>
        <taxon>Bacillales</taxon>
        <taxon>Bacillaceae</taxon>
        <taxon>Cerasibacillus</taxon>
    </lineage>
</organism>
<evidence type="ECO:0000259" key="1">
    <source>
        <dbReference type="Pfam" id="PF12949"/>
    </source>
</evidence>
<comment type="caution">
    <text evidence="2">The sequence shown here is derived from an EMBL/GenBank/DDBJ whole genome shotgun (WGS) entry which is preliminary data.</text>
</comment>
<dbReference type="InterPro" id="IPR036361">
    <property type="entry name" value="SAP_dom_sf"/>
</dbReference>
<dbReference type="RefSeq" id="WP_218026185.1">
    <property type="nucleotide sequence ID" value="NZ_BJXW01000007.1"/>
</dbReference>
<gene>
    <name evidence="2" type="ORF">CQU01_04760</name>
</gene>
<keyword evidence="3" id="KW-1185">Reference proteome</keyword>
<sequence>MTSFQAQVIQNIPANRLVALAGIGSVENREYDKIYLKKSELGWIPDFVTSVDLEEGQEVEVVIKNNPIWNVEAAQRLPAGTLVMCDEEGRVKSYNPSQGNHVGYTTHEVEAGEVVSIVRKYGNMPQNQAEIMSFVTQSKESYSDLTVNELKQKLDEKGVEYKKNATKKELIELLEGD</sequence>
<proteinExistence type="predicted"/>
<evidence type="ECO:0000313" key="3">
    <source>
        <dbReference type="Proteomes" id="UP000321491"/>
    </source>
</evidence>
<dbReference type="InterPro" id="IPR036269">
    <property type="entry name" value="Rho_N_sf"/>
</dbReference>
<dbReference type="Gene3D" id="1.10.720.30">
    <property type="entry name" value="SAP domain"/>
    <property type="match status" value="1"/>
</dbReference>
<dbReference type="Pfam" id="PF12949">
    <property type="entry name" value="HeH"/>
    <property type="match status" value="1"/>
</dbReference>
<reference evidence="2 3" key="1">
    <citation type="submission" date="2019-07" db="EMBL/GenBank/DDBJ databases">
        <title>Whole genome shotgun sequence of Cerasibacillus quisquiliarum NBRC 102429.</title>
        <authorList>
            <person name="Hosoyama A."/>
            <person name="Uohara A."/>
            <person name="Ohji S."/>
            <person name="Ichikawa N."/>
        </authorList>
    </citation>
    <scope>NUCLEOTIDE SEQUENCE [LARGE SCALE GENOMIC DNA]</scope>
    <source>
        <strain evidence="2 3">NBRC 102429</strain>
    </source>
</reference>
<accession>A0A511UWW1</accession>
<dbReference type="Proteomes" id="UP000321491">
    <property type="component" value="Unassembled WGS sequence"/>
</dbReference>
<protein>
    <recommendedName>
        <fullName evidence="1">HeH/LEM domain-containing protein</fullName>
    </recommendedName>
</protein>
<evidence type="ECO:0000313" key="2">
    <source>
        <dbReference type="EMBL" id="GEN30238.1"/>
    </source>
</evidence>
<dbReference type="InterPro" id="IPR025856">
    <property type="entry name" value="HeH/LEM_domain"/>
</dbReference>
<dbReference type="EMBL" id="BJXW01000007">
    <property type="protein sequence ID" value="GEN30238.1"/>
    <property type="molecule type" value="Genomic_DNA"/>
</dbReference>
<dbReference type="SUPFAM" id="SSF68912">
    <property type="entry name" value="Rho N-terminal domain-like"/>
    <property type="match status" value="1"/>
</dbReference>
<feature type="domain" description="HeH/LEM" evidence="1">
    <location>
        <begin position="145"/>
        <end position="175"/>
    </location>
</feature>
<dbReference type="AlphaFoldDB" id="A0A511UWW1"/>